<reference evidence="1 2" key="1">
    <citation type="submission" date="2018-06" db="EMBL/GenBank/DDBJ databases">
        <authorList>
            <consortium name="Pathogen Informatics"/>
            <person name="Doyle S."/>
        </authorList>
    </citation>
    <scope>NUCLEOTIDE SEQUENCE [LARGE SCALE GENOMIC DNA]</scope>
    <source>
        <strain evidence="1 2">NCTC1934</strain>
    </source>
</reference>
<evidence type="ECO:0000313" key="2">
    <source>
        <dbReference type="Proteomes" id="UP000255467"/>
    </source>
</evidence>
<dbReference type="AlphaFoldDB" id="A0A379JJ53"/>
<dbReference type="Proteomes" id="UP000255467">
    <property type="component" value="Unassembled WGS sequence"/>
</dbReference>
<evidence type="ECO:0000313" key="1">
    <source>
        <dbReference type="EMBL" id="SUD48689.1"/>
    </source>
</evidence>
<accession>A0A379JJ53</accession>
<sequence>MDTVSEALLTTDIPSIAERRFLRLWNSITWTRAGGAALVGTFTGPLVPPRLRAATAGKLTPVTAVDLGEWGRCAMVMRVARVYGPLDRSLWAVGSGEFRLDAPPFGDHHDHVAAVDIGVDSGGSLTLRPLGA</sequence>
<name>A0A379JJ53_9NOCA</name>
<dbReference type="RefSeq" id="WP_039818481.1">
    <property type="nucleotide sequence ID" value="NZ_UGRY01000005.1"/>
</dbReference>
<dbReference type="STRING" id="1406858.GCA_000710895_04701"/>
<protein>
    <submittedName>
        <fullName evidence="1">Uncharacterized protein</fullName>
    </submittedName>
</protein>
<organism evidence="1 2">
    <name type="scientific">Nocardia otitidiscaviarum</name>
    <dbReference type="NCBI Taxonomy" id="1823"/>
    <lineage>
        <taxon>Bacteria</taxon>
        <taxon>Bacillati</taxon>
        <taxon>Actinomycetota</taxon>
        <taxon>Actinomycetes</taxon>
        <taxon>Mycobacteriales</taxon>
        <taxon>Nocardiaceae</taxon>
        <taxon>Nocardia</taxon>
    </lineage>
</organism>
<keyword evidence="2" id="KW-1185">Reference proteome</keyword>
<dbReference type="EMBL" id="UGRY01000005">
    <property type="protein sequence ID" value="SUD48689.1"/>
    <property type="molecule type" value="Genomic_DNA"/>
</dbReference>
<gene>
    <name evidence="1" type="ORF">NCTC1934_06026</name>
</gene>
<proteinExistence type="predicted"/>